<keyword evidence="6" id="KW-0539">Nucleus</keyword>
<comment type="subcellular location">
    <subcellularLocation>
        <location evidence="1">Nucleus</location>
    </subcellularLocation>
</comment>
<feature type="compositionally biased region" description="Polar residues" evidence="7">
    <location>
        <begin position="1"/>
        <end position="13"/>
    </location>
</feature>
<accession>A0A5D2DZM6</accession>
<keyword evidence="3" id="KW-0863">Zinc-finger</keyword>
<feature type="region of interest" description="Disordered" evidence="7">
    <location>
        <begin position="1"/>
        <end position="22"/>
    </location>
</feature>
<sequence length="430" mass="50229">MTFIQGNEISNARDTTHERPTHEEAECLDDIEVATHTRRNRNKTSIDDTTTQYKRHLDDCVKDHVSLKGQGNLFLPLQAPRSDSASGIQTRKYDQAKIRELPFAFTEYELFTLLMKTASPHYVRISHATAKADCWTSYEVEKKRISITTDMWKSGQKIQYIVLTAHFVDSDWNLQKRVLNFVDMPPLHSGVFAYDVLYKFLQDWDIEGKVCSIFMENASYNDATIRMLKYSLSFHKMLYLNENLFHVSCCAHILNLLVHDGLFEIEDVIDNEVRSFLTLFNEVTNIISSFEYPTSNLFLLELWSIKEKFDKYWGECNLLISITAILDPRNKMKLINFSFYVIYFKEKAPRKICIVRGSLYEIYKEYVNEYATTNVGKSYDWKVQVCESVDTIDNVKPKLDIYLEEGVLICKENCGDFDALECWKVNKLKF</sequence>
<keyword evidence="4" id="KW-0862">Zinc</keyword>
<protein>
    <recommendedName>
        <fullName evidence="8">hAT-like transposase RNase-H fold domain-containing protein</fullName>
    </recommendedName>
</protein>
<dbReference type="PANTHER" id="PTHR46481:SF10">
    <property type="entry name" value="ZINC FINGER BED DOMAIN-CONTAINING PROTEIN 39"/>
    <property type="match status" value="1"/>
</dbReference>
<name>A0A5D2DZM6_GOSDA</name>
<dbReference type="GO" id="GO:0005634">
    <property type="term" value="C:nucleus"/>
    <property type="evidence" value="ECO:0007669"/>
    <property type="project" value="UniProtKB-SubCell"/>
</dbReference>
<dbReference type="InterPro" id="IPR012337">
    <property type="entry name" value="RNaseH-like_sf"/>
</dbReference>
<evidence type="ECO:0000313" key="9">
    <source>
        <dbReference type="EMBL" id="TYG86556.1"/>
    </source>
</evidence>
<evidence type="ECO:0000256" key="3">
    <source>
        <dbReference type="ARBA" id="ARBA00022771"/>
    </source>
</evidence>
<keyword evidence="10" id="KW-1185">Reference proteome</keyword>
<gene>
    <name evidence="9" type="ORF">ES288_A13G142500v1</name>
</gene>
<dbReference type="InterPro" id="IPR052035">
    <property type="entry name" value="ZnF_BED_domain_contain"/>
</dbReference>
<dbReference type="Pfam" id="PF14372">
    <property type="entry name" value="hAT-like_RNase-H"/>
    <property type="match status" value="1"/>
</dbReference>
<keyword evidence="2" id="KW-0479">Metal-binding</keyword>
<evidence type="ECO:0000313" key="10">
    <source>
        <dbReference type="Proteomes" id="UP000323506"/>
    </source>
</evidence>
<dbReference type="SUPFAM" id="SSF53098">
    <property type="entry name" value="Ribonuclease H-like"/>
    <property type="match status" value="1"/>
</dbReference>
<organism evidence="9 10">
    <name type="scientific">Gossypium darwinii</name>
    <name type="common">Darwin's cotton</name>
    <name type="synonym">Gossypium barbadense var. darwinii</name>
    <dbReference type="NCBI Taxonomy" id="34276"/>
    <lineage>
        <taxon>Eukaryota</taxon>
        <taxon>Viridiplantae</taxon>
        <taxon>Streptophyta</taxon>
        <taxon>Embryophyta</taxon>
        <taxon>Tracheophyta</taxon>
        <taxon>Spermatophyta</taxon>
        <taxon>Magnoliopsida</taxon>
        <taxon>eudicotyledons</taxon>
        <taxon>Gunneridae</taxon>
        <taxon>Pentapetalae</taxon>
        <taxon>rosids</taxon>
        <taxon>malvids</taxon>
        <taxon>Malvales</taxon>
        <taxon>Malvaceae</taxon>
        <taxon>Malvoideae</taxon>
        <taxon>Gossypium</taxon>
    </lineage>
</organism>
<evidence type="ECO:0000256" key="2">
    <source>
        <dbReference type="ARBA" id="ARBA00022723"/>
    </source>
</evidence>
<dbReference type="InterPro" id="IPR025525">
    <property type="entry name" value="hAT-like_transposase_RNase-H"/>
</dbReference>
<dbReference type="PANTHER" id="PTHR46481">
    <property type="entry name" value="ZINC FINGER BED DOMAIN-CONTAINING PROTEIN 4"/>
    <property type="match status" value="1"/>
</dbReference>
<proteinExistence type="predicted"/>
<evidence type="ECO:0000256" key="1">
    <source>
        <dbReference type="ARBA" id="ARBA00004123"/>
    </source>
</evidence>
<evidence type="ECO:0000256" key="4">
    <source>
        <dbReference type="ARBA" id="ARBA00022833"/>
    </source>
</evidence>
<evidence type="ECO:0000256" key="5">
    <source>
        <dbReference type="ARBA" id="ARBA00023125"/>
    </source>
</evidence>
<evidence type="ECO:0000259" key="8">
    <source>
        <dbReference type="Pfam" id="PF14372"/>
    </source>
</evidence>
<dbReference type="EMBL" id="CM017700">
    <property type="protein sequence ID" value="TYG86556.1"/>
    <property type="molecule type" value="Genomic_DNA"/>
</dbReference>
<reference evidence="9 10" key="1">
    <citation type="submission" date="2019-06" db="EMBL/GenBank/DDBJ databases">
        <title>WGS assembly of Gossypium darwinii.</title>
        <authorList>
            <person name="Chen Z.J."/>
            <person name="Sreedasyam A."/>
            <person name="Ando A."/>
            <person name="Song Q."/>
            <person name="De L."/>
            <person name="Hulse-Kemp A."/>
            <person name="Ding M."/>
            <person name="Ye W."/>
            <person name="Kirkbride R."/>
            <person name="Jenkins J."/>
            <person name="Plott C."/>
            <person name="Lovell J."/>
            <person name="Lin Y.-M."/>
            <person name="Vaughn R."/>
            <person name="Liu B."/>
            <person name="Li W."/>
            <person name="Simpson S."/>
            <person name="Scheffler B."/>
            <person name="Saski C."/>
            <person name="Grover C."/>
            <person name="Hu G."/>
            <person name="Conover J."/>
            <person name="Carlson J."/>
            <person name="Shu S."/>
            <person name="Boston L."/>
            <person name="Williams M."/>
            <person name="Peterson D."/>
            <person name="Mcgee K."/>
            <person name="Jones D."/>
            <person name="Wendel J."/>
            <person name="Stelly D."/>
            <person name="Grimwood J."/>
            <person name="Schmutz J."/>
        </authorList>
    </citation>
    <scope>NUCLEOTIDE SEQUENCE [LARGE SCALE GENOMIC DNA]</scope>
    <source>
        <strain evidence="9">1808015.09</strain>
    </source>
</reference>
<dbReference type="AlphaFoldDB" id="A0A5D2DZM6"/>
<evidence type="ECO:0000256" key="7">
    <source>
        <dbReference type="SAM" id="MobiDB-lite"/>
    </source>
</evidence>
<evidence type="ECO:0000256" key="6">
    <source>
        <dbReference type="ARBA" id="ARBA00023242"/>
    </source>
</evidence>
<keyword evidence="5" id="KW-0238">DNA-binding</keyword>
<feature type="domain" description="hAT-like transposase RNase-H fold" evidence="8">
    <location>
        <begin position="305"/>
        <end position="366"/>
    </location>
</feature>
<dbReference type="GO" id="GO:0008270">
    <property type="term" value="F:zinc ion binding"/>
    <property type="evidence" value="ECO:0007669"/>
    <property type="project" value="UniProtKB-KW"/>
</dbReference>
<dbReference type="Proteomes" id="UP000323506">
    <property type="component" value="Chromosome A13"/>
</dbReference>
<dbReference type="GO" id="GO:0003677">
    <property type="term" value="F:DNA binding"/>
    <property type="evidence" value="ECO:0007669"/>
    <property type="project" value="UniProtKB-KW"/>
</dbReference>